<dbReference type="EMBL" id="AVOT02067490">
    <property type="protein sequence ID" value="MBW0558995.1"/>
    <property type="molecule type" value="Genomic_DNA"/>
</dbReference>
<evidence type="ECO:0000313" key="3">
    <source>
        <dbReference type="Proteomes" id="UP000765509"/>
    </source>
</evidence>
<organism evidence="2 3">
    <name type="scientific">Austropuccinia psidii MF-1</name>
    <dbReference type="NCBI Taxonomy" id="1389203"/>
    <lineage>
        <taxon>Eukaryota</taxon>
        <taxon>Fungi</taxon>
        <taxon>Dikarya</taxon>
        <taxon>Basidiomycota</taxon>
        <taxon>Pucciniomycotina</taxon>
        <taxon>Pucciniomycetes</taxon>
        <taxon>Pucciniales</taxon>
        <taxon>Sphaerophragmiaceae</taxon>
        <taxon>Austropuccinia</taxon>
    </lineage>
</organism>
<comment type="caution">
    <text evidence="2">The sequence shown here is derived from an EMBL/GenBank/DDBJ whole genome shotgun (WGS) entry which is preliminary data.</text>
</comment>
<reference evidence="2" key="1">
    <citation type="submission" date="2021-03" db="EMBL/GenBank/DDBJ databases">
        <title>Draft genome sequence of rust myrtle Austropuccinia psidii MF-1, a brazilian biotype.</title>
        <authorList>
            <person name="Quecine M.C."/>
            <person name="Pachon D.M.R."/>
            <person name="Bonatelli M.L."/>
            <person name="Correr F.H."/>
            <person name="Franceschini L.M."/>
            <person name="Leite T.F."/>
            <person name="Margarido G.R.A."/>
            <person name="Almeida C.A."/>
            <person name="Ferrarezi J.A."/>
            <person name="Labate C.A."/>
        </authorList>
    </citation>
    <scope>NUCLEOTIDE SEQUENCE</scope>
    <source>
        <strain evidence="2">MF-1</strain>
    </source>
</reference>
<sequence>MDHTQNSWANAIHQSGVLQENQFQTPQTHQQANHYEAIIRKLTNDLKILQVTLASVTSQSILHQSKKPITQSMPSKPSKSNVKKAIPKPSPMSHQEVPSKVTSIQLQRASSAPPEATSILLSLWTSATPCCCIDF</sequence>
<protein>
    <submittedName>
        <fullName evidence="2">Uncharacterized protein</fullName>
    </submittedName>
</protein>
<evidence type="ECO:0000256" key="1">
    <source>
        <dbReference type="SAM" id="MobiDB-lite"/>
    </source>
</evidence>
<evidence type="ECO:0000313" key="2">
    <source>
        <dbReference type="EMBL" id="MBW0558995.1"/>
    </source>
</evidence>
<feature type="region of interest" description="Disordered" evidence="1">
    <location>
        <begin position="60"/>
        <end position="100"/>
    </location>
</feature>
<name>A0A9Q3PF70_9BASI</name>
<gene>
    <name evidence="2" type="ORF">O181_098710</name>
</gene>
<dbReference type="AlphaFoldDB" id="A0A9Q3PF70"/>
<accession>A0A9Q3PF70</accession>
<feature type="compositionally biased region" description="Polar residues" evidence="1">
    <location>
        <begin position="60"/>
        <end position="80"/>
    </location>
</feature>
<keyword evidence="3" id="KW-1185">Reference proteome</keyword>
<proteinExistence type="predicted"/>
<dbReference type="Proteomes" id="UP000765509">
    <property type="component" value="Unassembled WGS sequence"/>
</dbReference>